<feature type="compositionally biased region" description="Low complexity" evidence="12">
    <location>
        <begin position="1"/>
        <end position="14"/>
    </location>
</feature>
<evidence type="ECO:0000256" key="11">
    <source>
        <dbReference type="ARBA" id="ARBA00023136"/>
    </source>
</evidence>
<accession>A0A372ZTN3</accession>
<keyword evidence="11 13" id="KW-0472">Membrane</keyword>
<dbReference type="Pfam" id="PF01435">
    <property type="entry name" value="Peptidase_M48"/>
    <property type="match status" value="1"/>
</dbReference>
<keyword evidence="7" id="KW-0378">Hydrolase</keyword>
<evidence type="ECO:0000256" key="7">
    <source>
        <dbReference type="ARBA" id="ARBA00022801"/>
    </source>
</evidence>
<dbReference type="AlphaFoldDB" id="A0A372ZTN3"/>
<feature type="compositionally biased region" description="Basic residues" evidence="12">
    <location>
        <begin position="355"/>
        <end position="364"/>
    </location>
</feature>
<gene>
    <name evidence="15" type="ORF">DR950_16995</name>
</gene>
<evidence type="ECO:0000256" key="6">
    <source>
        <dbReference type="ARBA" id="ARBA00022723"/>
    </source>
</evidence>
<dbReference type="GO" id="GO:0004222">
    <property type="term" value="F:metalloendopeptidase activity"/>
    <property type="evidence" value="ECO:0007669"/>
    <property type="project" value="InterPro"/>
</dbReference>
<dbReference type="CDD" id="cd07328">
    <property type="entry name" value="M48_Ste24p_like"/>
    <property type="match status" value="1"/>
</dbReference>
<dbReference type="GO" id="GO:0046872">
    <property type="term" value="F:metal ion binding"/>
    <property type="evidence" value="ECO:0007669"/>
    <property type="project" value="UniProtKB-KW"/>
</dbReference>
<comment type="cofactor">
    <cofactor evidence="1">
        <name>Zn(2+)</name>
        <dbReference type="ChEBI" id="CHEBI:29105"/>
    </cofactor>
</comment>
<dbReference type="PANTHER" id="PTHR43221:SF1">
    <property type="entry name" value="PROTEASE HTPX"/>
    <property type="match status" value="1"/>
</dbReference>
<evidence type="ECO:0000313" key="15">
    <source>
        <dbReference type="EMBL" id="RGD59256.1"/>
    </source>
</evidence>
<comment type="caution">
    <text evidence="15">The sequence shown here is derived from an EMBL/GenBank/DDBJ whole genome shotgun (WGS) entry which is preliminary data.</text>
</comment>
<evidence type="ECO:0000256" key="3">
    <source>
        <dbReference type="ARBA" id="ARBA00022475"/>
    </source>
</evidence>
<feature type="transmembrane region" description="Helical" evidence="13">
    <location>
        <begin position="273"/>
        <end position="294"/>
    </location>
</feature>
<evidence type="ECO:0000256" key="8">
    <source>
        <dbReference type="ARBA" id="ARBA00022833"/>
    </source>
</evidence>
<dbReference type="GO" id="GO:0005886">
    <property type="term" value="C:plasma membrane"/>
    <property type="evidence" value="ECO:0007669"/>
    <property type="project" value="UniProtKB-SubCell"/>
</dbReference>
<name>A0A372ZTN3_9ACTN</name>
<feature type="compositionally biased region" description="Pro residues" evidence="12">
    <location>
        <begin position="15"/>
        <end position="25"/>
    </location>
</feature>
<dbReference type="Gene3D" id="3.30.2010.10">
    <property type="entry name" value="Metalloproteases ('zincins'), catalytic domain"/>
    <property type="match status" value="1"/>
</dbReference>
<evidence type="ECO:0000313" key="16">
    <source>
        <dbReference type="Proteomes" id="UP000263377"/>
    </source>
</evidence>
<feature type="region of interest" description="Disordered" evidence="12">
    <location>
        <begin position="1"/>
        <end position="31"/>
    </location>
</feature>
<feature type="domain" description="Peptidase M48" evidence="14">
    <location>
        <begin position="185"/>
        <end position="429"/>
    </location>
</feature>
<proteinExistence type="predicted"/>
<dbReference type="EMBL" id="QVIG01000001">
    <property type="protein sequence ID" value="RGD59256.1"/>
    <property type="molecule type" value="Genomic_DNA"/>
</dbReference>
<feature type="transmembrane region" description="Helical" evidence="13">
    <location>
        <begin position="99"/>
        <end position="123"/>
    </location>
</feature>
<feature type="region of interest" description="Disordered" evidence="12">
    <location>
        <begin position="353"/>
        <end position="380"/>
    </location>
</feature>
<keyword evidence="5 13" id="KW-0812">Transmembrane</keyword>
<keyword evidence="9 13" id="KW-1133">Transmembrane helix</keyword>
<evidence type="ECO:0000256" key="13">
    <source>
        <dbReference type="SAM" id="Phobius"/>
    </source>
</evidence>
<keyword evidence="6" id="KW-0479">Metal-binding</keyword>
<dbReference type="Proteomes" id="UP000263377">
    <property type="component" value="Unassembled WGS sequence"/>
</dbReference>
<evidence type="ECO:0000256" key="1">
    <source>
        <dbReference type="ARBA" id="ARBA00001947"/>
    </source>
</evidence>
<dbReference type="PANTHER" id="PTHR43221">
    <property type="entry name" value="PROTEASE HTPX"/>
    <property type="match status" value="1"/>
</dbReference>
<feature type="compositionally biased region" description="Basic and acidic residues" evidence="12">
    <location>
        <begin position="365"/>
        <end position="377"/>
    </location>
</feature>
<dbReference type="GO" id="GO:0006508">
    <property type="term" value="P:proteolysis"/>
    <property type="evidence" value="ECO:0007669"/>
    <property type="project" value="UniProtKB-KW"/>
</dbReference>
<evidence type="ECO:0000256" key="5">
    <source>
        <dbReference type="ARBA" id="ARBA00022692"/>
    </source>
</evidence>
<evidence type="ECO:0000256" key="4">
    <source>
        <dbReference type="ARBA" id="ARBA00022670"/>
    </source>
</evidence>
<organism evidence="15 16">
    <name type="scientific">Kitasatospora xanthocidica</name>
    <dbReference type="NCBI Taxonomy" id="83382"/>
    <lineage>
        <taxon>Bacteria</taxon>
        <taxon>Bacillati</taxon>
        <taxon>Actinomycetota</taxon>
        <taxon>Actinomycetes</taxon>
        <taxon>Kitasatosporales</taxon>
        <taxon>Streptomycetaceae</taxon>
        <taxon>Kitasatospora</taxon>
    </lineage>
</organism>
<protein>
    <submittedName>
        <fullName evidence="15">Peptidase, M48 family protein</fullName>
    </submittedName>
</protein>
<dbReference type="InterPro" id="IPR050083">
    <property type="entry name" value="HtpX_protease"/>
</dbReference>
<evidence type="ECO:0000259" key="14">
    <source>
        <dbReference type="Pfam" id="PF01435"/>
    </source>
</evidence>
<keyword evidence="3" id="KW-1003">Cell membrane</keyword>
<keyword evidence="4" id="KW-0645">Protease</keyword>
<evidence type="ECO:0000256" key="10">
    <source>
        <dbReference type="ARBA" id="ARBA00023049"/>
    </source>
</evidence>
<keyword evidence="8" id="KW-0862">Zinc</keyword>
<evidence type="ECO:0000256" key="2">
    <source>
        <dbReference type="ARBA" id="ARBA00004651"/>
    </source>
</evidence>
<keyword evidence="16" id="KW-1185">Reference proteome</keyword>
<evidence type="ECO:0000256" key="12">
    <source>
        <dbReference type="SAM" id="MobiDB-lite"/>
    </source>
</evidence>
<dbReference type="InterPro" id="IPR001915">
    <property type="entry name" value="Peptidase_M48"/>
</dbReference>
<keyword evidence="10" id="KW-0482">Metalloprotease</keyword>
<sequence>MITTVSTPLPTSAPTSPPAPSPASPEQPAHGAACPRCAAALTADPRFTAWCPACDWNLSPGQDGAPAPTRRERAAADRTDRLFEEQAAGGDSPTARRDWLLASAAAGLVHLVTVGMLCLAVWLLVTGSTVQRCAGVVALVVAVALRPRLGRVPRDQNVLDRASAPALYGLADRVAAELGAAPVAVIRVTDEFNASYGLVGLRRRPVLELGLPFWEVLDDRQRIALLGHEFGHHVNGDHRRSLWLHSAVSALAAWYGMVRPDRPGRAHGDELSLLIRIGALVGAVVLRAVAWLLLQGLYLFDRLTSRAGQQAEYRADALAVRVGGSEAAGGMLATLLLFGPVCTAVGRIRAEERRRPRTVRRGRGRGPEQPEQSERPKPPAPELLWERLREHLGSVPATEHERLLRLSARDHAAVDSTHPPTHLRIALVERAAARPAAVTATPAEVGAIATELAPHRARIAADLLAG</sequence>
<reference evidence="15 16" key="1">
    <citation type="submission" date="2018-08" db="EMBL/GenBank/DDBJ databases">
        <title>Diversity &amp; Physiological Properties of Lignin-Decomposing Actinobacteria from Soil.</title>
        <authorList>
            <person name="Roh S.G."/>
            <person name="Kim S.B."/>
        </authorList>
    </citation>
    <scope>NUCLEOTIDE SEQUENCE [LARGE SCALE GENOMIC DNA]</scope>
    <source>
        <strain evidence="15 16">MMS17-GH009</strain>
    </source>
</reference>
<feature type="transmembrane region" description="Helical" evidence="13">
    <location>
        <begin position="327"/>
        <end position="348"/>
    </location>
</feature>
<evidence type="ECO:0000256" key="9">
    <source>
        <dbReference type="ARBA" id="ARBA00022989"/>
    </source>
</evidence>
<comment type="subcellular location">
    <subcellularLocation>
        <location evidence="2">Cell membrane</location>
        <topology evidence="2">Multi-pass membrane protein</topology>
    </subcellularLocation>
</comment>